<gene>
    <name evidence="4" type="primary">LOC111013312</name>
</gene>
<dbReference type="Proteomes" id="UP000504603">
    <property type="component" value="Unplaced"/>
</dbReference>
<evidence type="ECO:0000259" key="2">
    <source>
        <dbReference type="PROSITE" id="PS50835"/>
    </source>
</evidence>
<evidence type="ECO:0000313" key="3">
    <source>
        <dbReference type="Proteomes" id="UP000504603"/>
    </source>
</evidence>
<name>A0A6J1CQ89_MOMCH</name>
<dbReference type="KEGG" id="mcha:111013312"/>
<feature type="domain" description="Ig-like" evidence="2">
    <location>
        <begin position="63"/>
        <end position="158"/>
    </location>
</feature>
<sequence length="158" mass="17663">MLKSALEEERLTQPNHEQAFYSQRGRFRGKGRYFSSRGRGFPQGRSSTSPNFINIPTTVDTIPSARVTDFKRQNTKINQDQGMPNSIVHKIEKLICQICGKGNHTALDCWNRFDHSYQSEEIPKALAAINLNEGVDPLIYADSGATSLMVNDPGTNTC</sequence>
<feature type="compositionally biased region" description="Polar residues" evidence="1">
    <location>
        <begin position="44"/>
        <end position="53"/>
    </location>
</feature>
<organism evidence="3 4">
    <name type="scientific">Momordica charantia</name>
    <name type="common">Bitter gourd</name>
    <name type="synonym">Balsam pear</name>
    <dbReference type="NCBI Taxonomy" id="3673"/>
    <lineage>
        <taxon>Eukaryota</taxon>
        <taxon>Viridiplantae</taxon>
        <taxon>Streptophyta</taxon>
        <taxon>Embryophyta</taxon>
        <taxon>Tracheophyta</taxon>
        <taxon>Spermatophyta</taxon>
        <taxon>Magnoliopsida</taxon>
        <taxon>eudicotyledons</taxon>
        <taxon>Gunneridae</taxon>
        <taxon>Pentapetalae</taxon>
        <taxon>rosids</taxon>
        <taxon>fabids</taxon>
        <taxon>Cucurbitales</taxon>
        <taxon>Cucurbitaceae</taxon>
        <taxon>Momordiceae</taxon>
        <taxon>Momordica</taxon>
    </lineage>
</organism>
<reference evidence="4" key="1">
    <citation type="submission" date="2025-08" db="UniProtKB">
        <authorList>
            <consortium name="RefSeq"/>
        </authorList>
    </citation>
    <scope>IDENTIFICATION</scope>
    <source>
        <strain evidence="4">OHB3-1</strain>
    </source>
</reference>
<dbReference type="InterPro" id="IPR007110">
    <property type="entry name" value="Ig-like_dom"/>
</dbReference>
<dbReference type="PROSITE" id="PS50835">
    <property type="entry name" value="IG_LIKE"/>
    <property type="match status" value="1"/>
</dbReference>
<proteinExistence type="predicted"/>
<dbReference type="RefSeq" id="XP_022143436.1">
    <property type="nucleotide sequence ID" value="XM_022287744.1"/>
</dbReference>
<dbReference type="AlphaFoldDB" id="A0A6J1CQ89"/>
<feature type="compositionally biased region" description="Basic and acidic residues" evidence="1">
    <location>
        <begin position="1"/>
        <end position="11"/>
    </location>
</feature>
<feature type="region of interest" description="Disordered" evidence="1">
    <location>
        <begin position="1"/>
        <end position="53"/>
    </location>
</feature>
<accession>A0A6J1CQ89</accession>
<dbReference type="GeneID" id="111013312"/>
<evidence type="ECO:0000256" key="1">
    <source>
        <dbReference type="SAM" id="MobiDB-lite"/>
    </source>
</evidence>
<dbReference type="OrthoDB" id="1752387at2759"/>
<keyword evidence="3" id="KW-1185">Reference proteome</keyword>
<evidence type="ECO:0000313" key="4">
    <source>
        <dbReference type="RefSeq" id="XP_022143436.1"/>
    </source>
</evidence>
<protein>
    <submittedName>
        <fullName evidence="4">Uncharacterized protein LOC111013312</fullName>
    </submittedName>
</protein>